<protein>
    <submittedName>
        <fullName evidence="1">Putative DNA binding, helix-turn-helix domain containing protein</fullName>
    </submittedName>
</protein>
<sequence length="261" mass="30256">MDHKIKIQDDSGDKKYFTQIPNYIANHSTAIDQALYFQMKRYAGEYGRCFATQETLMAKMGIGRITYNKSLNYLLKKGWIKFIGTTKGKTRPIKTYSIVDIWKLNIMEYEKIPSETDISFEKIPSETNRDTVSNSSKIPSETNSIRRTIKEEHINNNKLAKFENFADTENFSHKQIIEIFDVFKKINPMINYGHKTQRQAVVDFIGKFGFEKTKQFAAAAIAIQGRDFAPTITNPYLLKIKLGELKIYYQKQNSNSRTLKL</sequence>
<reference evidence="1" key="1">
    <citation type="submission" date="2020-03" db="EMBL/GenBank/DDBJ databases">
        <title>The deep terrestrial virosphere.</title>
        <authorList>
            <person name="Holmfeldt K."/>
            <person name="Nilsson E."/>
            <person name="Simone D."/>
            <person name="Lopez-Fernandez M."/>
            <person name="Wu X."/>
            <person name="de Brujin I."/>
            <person name="Lundin D."/>
            <person name="Andersson A."/>
            <person name="Bertilsson S."/>
            <person name="Dopson M."/>
        </authorList>
    </citation>
    <scope>NUCLEOTIDE SEQUENCE</scope>
    <source>
        <strain evidence="1">TM448B03259</strain>
    </source>
</reference>
<proteinExistence type="predicted"/>
<accession>A0A6M3XX35</accession>
<name>A0A6M3XX35_9ZZZZ</name>
<dbReference type="Gene3D" id="1.10.10.10">
    <property type="entry name" value="Winged helix-like DNA-binding domain superfamily/Winged helix DNA-binding domain"/>
    <property type="match status" value="1"/>
</dbReference>
<dbReference type="EMBL" id="MT145003">
    <property type="protein sequence ID" value="QJI02457.1"/>
    <property type="molecule type" value="Genomic_DNA"/>
</dbReference>
<gene>
    <name evidence="1" type="ORF">TM448B03259_0011</name>
</gene>
<evidence type="ECO:0000313" key="1">
    <source>
        <dbReference type="EMBL" id="QJI02457.1"/>
    </source>
</evidence>
<dbReference type="InterPro" id="IPR036388">
    <property type="entry name" value="WH-like_DNA-bd_sf"/>
</dbReference>
<dbReference type="Pfam" id="PF13730">
    <property type="entry name" value="HTH_36"/>
    <property type="match status" value="1"/>
</dbReference>
<organism evidence="1">
    <name type="scientific">viral metagenome</name>
    <dbReference type="NCBI Taxonomy" id="1070528"/>
    <lineage>
        <taxon>unclassified sequences</taxon>
        <taxon>metagenomes</taxon>
        <taxon>organismal metagenomes</taxon>
    </lineage>
</organism>
<dbReference type="AlphaFoldDB" id="A0A6M3XX35"/>